<proteinExistence type="predicted"/>
<evidence type="ECO:0000313" key="2">
    <source>
        <dbReference type="EMBL" id="RCJ36116.1"/>
    </source>
</evidence>
<sequence>MSFKLQALQLPTLQKKSEGLIVVAWQKFLLDFDFPIAAVDGDFGNITAQATRDYQTSNALTVTGIVDTATYKKALEQGFAIYFAIYTDAGKKFLAYLNFGENEVKDLQKSLTAIGRLNPPLVADGDFGPNSTKGLAETYKIRDINFRAELAQQLSNTTKTKLGIDLELALDNITEYAKKLRQLLSGKAWVNVFPDSDLIDDLASPFRQKVQAFEQALKNAGANISVASVFRPSERAYLMHYAFRISNNEIAAKNVPPMPNVDINWLHYTNAGSVQAAKEMVSAYDIAFRPVLTSRHTQRLAIDWEITWSGTLKIKNANGTTLSIDQPRTSYENSILWQVGRSYGVIKLSSDRPHWSNDGH</sequence>
<comment type="caution">
    <text evidence="2">The sequence shown here is derived from an EMBL/GenBank/DDBJ whole genome shotgun (WGS) entry which is preliminary data.</text>
</comment>
<protein>
    <submittedName>
        <fullName evidence="2">Peptidoglycan-binding protein</fullName>
    </submittedName>
</protein>
<name>A0A367RHT8_NOSPU</name>
<evidence type="ECO:0000259" key="1">
    <source>
        <dbReference type="Pfam" id="PF01471"/>
    </source>
</evidence>
<dbReference type="Proteomes" id="UP000252085">
    <property type="component" value="Unassembled WGS sequence"/>
</dbReference>
<dbReference type="InterPro" id="IPR002477">
    <property type="entry name" value="Peptidoglycan-bd-like"/>
</dbReference>
<dbReference type="EMBL" id="LXQE01000150">
    <property type="protein sequence ID" value="RCJ36116.1"/>
    <property type="molecule type" value="Genomic_DNA"/>
</dbReference>
<evidence type="ECO:0000313" key="3">
    <source>
        <dbReference type="Proteomes" id="UP000252085"/>
    </source>
</evidence>
<dbReference type="InterPro" id="IPR036366">
    <property type="entry name" value="PGBDSf"/>
</dbReference>
<dbReference type="AlphaFoldDB" id="A0A367RHT8"/>
<dbReference type="InterPro" id="IPR036365">
    <property type="entry name" value="PGBD-like_sf"/>
</dbReference>
<dbReference type="Gene3D" id="1.10.101.10">
    <property type="entry name" value="PGBD-like superfamily/PGBD"/>
    <property type="match status" value="1"/>
</dbReference>
<dbReference type="SUPFAM" id="SSF47090">
    <property type="entry name" value="PGBD-like"/>
    <property type="match status" value="1"/>
</dbReference>
<feature type="domain" description="Peptidoglycan binding-like" evidence="1">
    <location>
        <begin position="22"/>
        <end position="72"/>
    </location>
</feature>
<dbReference type="Pfam" id="PF01471">
    <property type="entry name" value="PG_binding_1"/>
    <property type="match status" value="1"/>
</dbReference>
<gene>
    <name evidence="2" type="ORF">A6769_17560</name>
</gene>
<reference evidence="2 3" key="1">
    <citation type="submission" date="2016-04" db="EMBL/GenBank/DDBJ databases">
        <authorList>
            <person name="Evans L.H."/>
            <person name="Alamgir A."/>
            <person name="Owens N."/>
            <person name="Weber N.D."/>
            <person name="Virtaneva K."/>
            <person name="Barbian K."/>
            <person name="Babar A."/>
            <person name="Rosenke K."/>
        </authorList>
    </citation>
    <scope>NUCLEOTIDE SEQUENCE [LARGE SCALE GENOMIC DNA]</scope>
    <source>
        <strain evidence="2">NIES-2108</strain>
    </source>
</reference>
<organism evidence="2 3">
    <name type="scientific">Nostoc punctiforme NIES-2108</name>
    <dbReference type="NCBI Taxonomy" id="1356359"/>
    <lineage>
        <taxon>Bacteria</taxon>
        <taxon>Bacillati</taxon>
        <taxon>Cyanobacteriota</taxon>
        <taxon>Cyanophyceae</taxon>
        <taxon>Nostocales</taxon>
        <taxon>Nostocaceae</taxon>
        <taxon>Nostoc</taxon>
    </lineage>
</organism>
<accession>A0A367RHT8</accession>